<feature type="domain" description="Alpha/beta hydrolase fold-3" evidence="2">
    <location>
        <begin position="89"/>
        <end position="296"/>
    </location>
</feature>
<dbReference type="RefSeq" id="XP_022486855.1">
    <property type="nucleotide sequence ID" value="XM_022633148.1"/>
</dbReference>
<gene>
    <name evidence="3" type="ORF">PENARI_c013G02482</name>
</gene>
<dbReference type="EMBL" id="LXJU01000013">
    <property type="protein sequence ID" value="OGE51410.1"/>
    <property type="molecule type" value="Genomic_DNA"/>
</dbReference>
<sequence>MPLQFDPVFQKAVAPLLAAKANGPQPDRSNPLSIRASVEPVFVKLMTLLPESADVNYEEHQITTYDRKSIAVYRHWRKDLDTTTPQPAILQFHGGGLIMGRAHVFKKAQDLLAQKSGVQVFSVEYRLAPEHPYPTPAEDGYSALVWLQKHAAQFSIDPKRIITIGESAGGNLVASISLMARDRGHSPPVAKQMLIYPMLDDRNIAPIPAMDGLLTWLPEANITAWSAYLGDDYGTDRVSQYAAPARAASVKGLPSTYLEVGTLDMFLEENLKYISRIAKENIETELHVYPALPHGYDVFAPVSEAAERSMADRLRAILSV</sequence>
<evidence type="ECO:0000313" key="3">
    <source>
        <dbReference type="EMBL" id="OGE51410.1"/>
    </source>
</evidence>
<name>A0A1F5LEH3_PENAI</name>
<dbReference type="Gene3D" id="3.40.50.1820">
    <property type="entry name" value="alpha/beta hydrolase"/>
    <property type="match status" value="1"/>
</dbReference>
<evidence type="ECO:0000313" key="4">
    <source>
        <dbReference type="Proteomes" id="UP000177622"/>
    </source>
</evidence>
<proteinExistence type="predicted"/>
<protein>
    <recommendedName>
        <fullName evidence="2">Alpha/beta hydrolase fold-3 domain-containing protein</fullName>
    </recommendedName>
</protein>
<dbReference type="GO" id="GO:0016787">
    <property type="term" value="F:hydrolase activity"/>
    <property type="evidence" value="ECO:0007669"/>
    <property type="project" value="UniProtKB-KW"/>
</dbReference>
<dbReference type="Proteomes" id="UP000177622">
    <property type="component" value="Unassembled WGS sequence"/>
</dbReference>
<keyword evidence="1" id="KW-0378">Hydrolase</keyword>
<reference evidence="3 4" key="1">
    <citation type="journal article" date="2016" name="Sci. Rep.">
        <title>Penicillium arizonense, a new, genome sequenced fungal species, reveals a high chemical diversity in secreted metabolites.</title>
        <authorList>
            <person name="Grijseels S."/>
            <person name="Nielsen J.C."/>
            <person name="Randelovic M."/>
            <person name="Nielsen J."/>
            <person name="Nielsen K.F."/>
            <person name="Workman M."/>
            <person name="Frisvad J.C."/>
        </authorList>
    </citation>
    <scope>NUCLEOTIDE SEQUENCE [LARGE SCALE GENOMIC DNA]</scope>
    <source>
        <strain evidence="3 4">CBS 141311</strain>
    </source>
</reference>
<dbReference type="Pfam" id="PF07859">
    <property type="entry name" value="Abhydrolase_3"/>
    <property type="match status" value="1"/>
</dbReference>
<organism evidence="3 4">
    <name type="scientific">Penicillium arizonense</name>
    <dbReference type="NCBI Taxonomy" id="1835702"/>
    <lineage>
        <taxon>Eukaryota</taxon>
        <taxon>Fungi</taxon>
        <taxon>Dikarya</taxon>
        <taxon>Ascomycota</taxon>
        <taxon>Pezizomycotina</taxon>
        <taxon>Eurotiomycetes</taxon>
        <taxon>Eurotiomycetidae</taxon>
        <taxon>Eurotiales</taxon>
        <taxon>Aspergillaceae</taxon>
        <taxon>Penicillium</taxon>
    </lineage>
</organism>
<dbReference type="GO" id="GO:0072330">
    <property type="term" value="P:monocarboxylic acid biosynthetic process"/>
    <property type="evidence" value="ECO:0007669"/>
    <property type="project" value="UniProtKB-ARBA"/>
</dbReference>
<comment type="caution">
    <text evidence="3">The sequence shown here is derived from an EMBL/GenBank/DDBJ whole genome shotgun (WGS) entry which is preliminary data.</text>
</comment>
<evidence type="ECO:0000256" key="1">
    <source>
        <dbReference type="ARBA" id="ARBA00022801"/>
    </source>
</evidence>
<evidence type="ECO:0000259" key="2">
    <source>
        <dbReference type="Pfam" id="PF07859"/>
    </source>
</evidence>
<dbReference type="InterPro" id="IPR013094">
    <property type="entry name" value="AB_hydrolase_3"/>
</dbReference>
<keyword evidence="4" id="KW-1185">Reference proteome</keyword>
<dbReference type="InterPro" id="IPR029058">
    <property type="entry name" value="AB_hydrolase_fold"/>
</dbReference>
<dbReference type="OrthoDB" id="408631at2759"/>
<dbReference type="AlphaFoldDB" id="A0A1F5LEH3"/>
<dbReference type="InterPro" id="IPR050300">
    <property type="entry name" value="GDXG_lipolytic_enzyme"/>
</dbReference>
<accession>A0A1F5LEH3</accession>
<dbReference type="PANTHER" id="PTHR48081">
    <property type="entry name" value="AB HYDROLASE SUPERFAMILY PROTEIN C4A8.06C"/>
    <property type="match status" value="1"/>
</dbReference>
<dbReference type="STRING" id="1835702.A0A1F5LEH3"/>
<dbReference type="PANTHER" id="PTHR48081:SF8">
    <property type="entry name" value="ALPHA_BETA HYDROLASE FOLD-3 DOMAIN-CONTAINING PROTEIN-RELATED"/>
    <property type="match status" value="1"/>
</dbReference>
<dbReference type="GO" id="GO:0017000">
    <property type="term" value="P:antibiotic biosynthetic process"/>
    <property type="evidence" value="ECO:0007669"/>
    <property type="project" value="UniProtKB-ARBA"/>
</dbReference>
<dbReference type="GeneID" id="34577882"/>
<dbReference type="SUPFAM" id="SSF53474">
    <property type="entry name" value="alpha/beta-Hydrolases"/>
    <property type="match status" value="1"/>
</dbReference>